<dbReference type="KEGG" id="dsc:ABOD76_08630"/>
<dbReference type="CDD" id="cd06354">
    <property type="entry name" value="PBP1_PrnA-like"/>
    <property type="match status" value="1"/>
</dbReference>
<name>A0AAU7UCN2_9DEIO</name>
<dbReference type="PANTHER" id="PTHR34296:SF2">
    <property type="entry name" value="ABC TRANSPORTER GUANOSINE-BINDING PROTEIN NUPN"/>
    <property type="match status" value="1"/>
</dbReference>
<evidence type="ECO:0000256" key="5">
    <source>
        <dbReference type="ARBA" id="ARBA00023288"/>
    </source>
</evidence>
<dbReference type="AlphaFoldDB" id="A0AAU7UCN2"/>
<dbReference type="EMBL" id="CP158299">
    <property type="protein sequence ID" value="XBV86362.1"/>
    <property type="molecule type" value="Genomic_DNA"/>
</dbReference>
<dbReference type="PANTHER" id="PTHR34296">
    <property type="entry name" value="TRANSCRIPTIONAL ACTIVATOR PROTEIN MED"/>
    <property type="match status" value="1"/>
</dbReference>
<evidence type="ECO:0000256" key="4">
    <source>
        <dbReference type="ARBA" id="ARBA00023136"/>
    </source>
</evidence>
<comment type="subcellular location">
    <subcellularLocation>
        <location evidence="1">Cell membrane</location>
    </subcellularLocation>
</comment>
<dbReference type="Pfam" id="PF02608">
    <property type="entry name" value="Bmp"/>
    <property type="match status" value="1"/>
</dbReference>
<dbReference type="Gene3D" id="3.40.50.2300">
    <property type="match status" value="2"/>
</dbReference>
<dbReference type="InterPro" id="IPR050957">
    <property type="entry name" value="BMP_lipoprotein"/>
</dbReference>
<keyword evidence="3 6" id="KW-0732">Signal</keyword>
<accession>A0AAU7UCN2</accession>
<evidence type="ECO:0000256" key="6">
    <source>
        <dbReference type="SAM" id="SignalP"/>
    </source>
</evidence>
<dbReference type="RefSeq" id="WP_350244430.1">
    <property type="nucleotide sequence ID" value="NZ_CP158299.1"/>
</dbReference>
<organism evidence="8">
    <name type="scientific">Deinococcus sonorensis KR-87</name>
    <dbReference type="NCBI Taxonomy" id="694439"/>
    <lineage>
        <taxon>Bacteria</taxon>
        <taxon>Thermotogati</taxon>
        <taxon>Deinococcota</taxon>
        <taxon>Deinococci</taxon>
        <taxon>Deinococcales</taxon>
        <taxon>Deinococcaceae</taxon>
        <taxon>Deinococcus</taxon>
    </lineage>
</organism>
<evidence type="ECO:0000256" key="2">
    <source>
        <dbReference type="ARBA" id="ARBA00022475"/>
    </source>
</evidence>
<evidence type="ECO:0000256" key="3">
    <source>
        <dbReference type="ARBA" id="ARBA00022729"/>
    </source>
</evidence>
<protein>
    <submittedName>
        <fullName evidence="8">BMP family ABC transporter substrate-binding protein</fullName>
    </submittedName>
</protein>
<dbReference type="GO" id="GO:0005886">
    <property type="term" value="C:plasma membrane"/>
    <property type="evidence" value="ECO:0007669"/>
    <property type="project" value="UniProtKB-SubCell"/>
</dbReference>
<feature type="chain" id="PRO_5043526453" evidence="6">
    <location>
        <begin position="23"/>
        <end position="366"/>
    </location>
</feature>
<keyword evidence="2" id="KW-1003">Cell membrane</keyword>
<sequence>MKQNTVRSLALLSLVLTSSVVAQSTAVNIGLVFDPAGKYDHGINQAVNDGLERATQDFGVSVSSYTPVDAADAAAKLASYAGDNQLVIGVGHFNVAGVSKLAASAPRTHFAVVDDLPKGSNTMGIRFRENEGAFMAGYIAGSTSSTSVVGIVMPAGAGSTPFVSAYRAGTKLVCPNCKVLVGTLNGSGDDTASAEAVSKTLLKQGADILFVGATSGKLGVISAVRSQQCFKASALPAGVKFNQDVFAKVPKAQDYQGRCGAQSRPVFFIGWESDYLSLGDTDADAGTLNTGLTAIVKRADNAVYSLIDAVVKKRAWRPGDNGFGFQNAGLEVAINKYNEALFDKAMLGRLKTVQGLIKSGSVRLGD</sequence>
<feature type="signal peptide" evidence="6">
    <location>
        <begin position="1"/>
        <end position="22"/>
    </location>
</feature>
<evidence type="ECO:0000259" key="7">
    <source>
        <dbReference type="Pfam" id="PF02608"/>
    </source>
</evidence>
<gene>
    <name evidence="8" type="ORF">ABOD76_08630</name>
</gene>
<dbReference type="InterPro" id="IPR003760">
    <property type="entry name" value="PnrA-like"/>
</dbReference>
<keyword evidence="4" id="KW-0472">Membrane</keyword>
<evidence type="ECO:0000256" key="1">
    <source>
        <dbReference type="ARBA" id="ARBA00004236"/>
    </source>
</evidence>
<keyword evidence="5" id="KW-0449">Lipoprotein</keyword>
<feature type="domain" description="ABC transporter substrate-binding protein PnrA-like" evidence="7">
    <location>
        <begin position="32"/>
        <end position="227"/>
    </location>
</feature>
<evidence type="ECO:0000313" key="8">
    <source>
        <dbReference type="EMBL" id="XBV86362.1"/>
    </source>
</evidence>
<proteinExistence type="predicted"/>
<reference evidence="8" key="1">
    <citation type="submission" date="2024-06" db="EMBL/GenBank/DDBJ databases">
        <title>Draft Genome Sequence of Deinococcus sonorensis Type Strain KR-87, a Biofilm Producing Representative of the Genus Deinococcus.</title>
        <authorList>
            <person name="Boren L.S."/>
            <person name="Grosso R.A."/>
            <person name="Hugenberg-Cox A.N."/>
            <person name="Hill J.T.E."/>
            <person name="Albert C.M."/>
            <person name="Tuohy J.M."/>
        </authorList>
    </citation>
    <scope>NUCLEOTIDE SEQUENCE</scope>
    <source>
        <strain evidence="8">KR-87</strain>
    </source>
</reference>